<gene>
    <name evidence="4" type="ORF">CMQ_4688</name>
</gene>
<dbReference type="InParanoid" id="F0XTH4"/>
<name>F0XTH4_GROCL</name>
<dbReference type="EMBL" id="GL630006">
    <property type="protein sequence ID" value="EFW98836.1"/>
    <property type="molecule type" value="Genomic_DNA"/>
</dbReference>
<proteinExistence type="predicted"/>
<evidence type="ECO:0000256" key="2">
    <source>
        <dbReference type="SAM" id="MobiDB-lite"/>
    </source>
</evidence>
<dbReference type="Gene3D" id="1.20.5.370">
    <property type="match status" value="1"/>
</dbReference>
<dbReference type="PANTHER" id="PTHR42067">
    <property type="entry name" value="YALI0C15378P"/>
    <property type="match status" value="1"/>
</dbReference>
<dbReference type="SUPFAM" id="SSF58022">
    <property type="entry name" value="XRCC4, C-terminal oligomerization domain"/>
    <property type="match status" value="1"/>
</dbReference>
<protein>
    <recommendedName>
        <fullName evidence="3">XRCC4 coiled-coil domain-containing protein</fullName>
    </recommendedName>
</protein>
<feature type="compositionally biased region" description="Acidic residues" evidence="2">
    <location>
        <begin position="297"/>
        <end position="324"/>
    </location>
</feature>
<accession>F0XTH4</accession>
<feature type="domain" description="XRCC4 coiled-coil" evidence="3">
    <location>
        <begin position="154"/>
        <end position="200"/>
    </location>
</feature>
<dbReference type="PANTHER" id="PTHR42067:SF1">
    <property type="entry name" value="MITOTIC APPARATUS PROTEIN P62"/>
    <property type="match status" value="1"/>
</dbReference>
<evidence type="ECO:0000313" key="5">
    <source>
        <dbReference type="Proteomes" id="UP000007796"/>
    </source>
</evidence>
<evidence type="ECO:0000256" key="1">
    <source>
        <dbReference type="SAM" id="Coils"/>
    </source>
</evidence>
<feature type="coiled-coil region" evidence="1">
    <location>
        <begin position="142"/>
        <end position="187"/>
    </location>
</feature>
<organism evidence="5">
    <name type="scientific">Grosmannia clavigera (strain kw1407 / UAMH 11150)</name>
    <name type="common">Blue stain fungus</name>
    <name type="synonym">Graphiocladiella clavigera</name>
    <dbReference type="NCBI Taxonomy" id="655863"/>
    <lineage>
        <taxon>Eukaryota</taxon>
        <taxon>Fungi</taxon>
        <taxon>Dikarya</taxon>
        <taxon>Ascomycota</taxon>
        <taxon>Pezizomycotina</taxon>
        <taxon>Sordariomycetes</taxon>
        <taxon>Sordariomycetidae</taxon>
        <taxon>Ophiostomatales</taxon>
        <taxon>Ophiostomataceae</taxon>
        <taxon>Leptographium</taxon>
    </lineage>
</organism>
<dbReference type="OrthoDB" id="8064436at2759"/>
<keyword evidence="5" id="KW-1185">Reference proteome</keyword>
<feature type="compositionally biased region" description="Basic and acidic residues" evidence="2">
    <location>
        <begin position="213"/>
        <end position="230"/>
    </location>
</feature>
<sequence length="391" mass="42765">MAEESPHVVRIPRSDEEGSFVLVRVSPTIPSSGPFDVKLAATEGVAPYVLTLRHSRIDKLRVKTAPCTAAEWEQSLASVLLDQGPFANVDATATVEEESTLTIMIRRRIENITQRLGTLSLAYNGDEDIELYEWCGEIVRSRAQAQQLLAETIAERDKLEKSVDELRQQLEEFLAAKEEDENALLEKFCMLLNEKKVKIRVQQRLLSSYAGGKVEDAASVDERKEIKQEEESPPPAARSSQRTSRSKSAATTAARPVRRGTKRPAAASSEEESDVDDGFERSTSRAEAAPNPVEKDADSEDEDRTTENDDDNGSTDSEAGDPMDVEVKEESQGGGDKIAAGVKPRPTTAEAVVAAEAPPPRRSIPLGQTRKAPTPARPLRQGSNTDSDDEL</sequence>
<dbReference type="RefSeq" id="XP_014168319.1">
    <property type="nucleotide sequence ID" value="XM_014312844.1"/>
</dbReference>
<dbReference type="InterPro" id="IPR053962">
    <property type="entry name" value="XRCC4_CC"/>
</dbReference>
<evidence type="ECO:0000259" key="3">
    <source>
        <dbReference type="Pfam" id="PF21924"/>
    </source>
</evidence>
<dbReference type="HOGENOM" id="CLU_044616_0_0_1"/>
<dbReference type="eggNOG" id="ENOG502QWJA">
    <property type="taxonomic scope" value="Eukaryota"/>
</dbReference>
<reference evidence="4 5" key="1">
    <citation type="journal article" date="2011" name="Proc. Natl. Acad. Sci. U.S.A.">
        <title>Genome and transcriptome analyses of the mountain pine beetle-fungal symbiont Grosmannia clavigera, a lodgepole pine pathogen.</title>
        <authorList>
            <person name="DiGuistini S."/>
            <person name="Wang Y."/>
            <person name="Liao N.Y."/>
            <person name="Taylor G."/>
            <person name="Tanguay P."/>
            <person name="Feau N."/>
            <person name="Henrissat B."/>
            <person name="Chan S.K."/>
            <person name="Hesse-Orce U."/>
            <person name="Alamouti S.M."/>
            <person name="Tsui C.K.M."/>
            <person name="Docking R.T."/>
            <person name="Levasseur A."/>
            <person name="Haridas S."/>
            <person name="Robertson G."/>
            <person name="Birol I."/>
            <person name="Holt R.A."/>
            <person name="Marra M.A."/>
            <person name="Hamelin R.C."/>
            <person name="Hirst M."/>
            <person name="Jones S.J.M."/>
            <person name="Bohlmann J."/>
            <person name="Breuil C."/>
        </authorList>
    </citation>
    <scope>NUCLEOTIDE SEQUENCE [LARGE SCALE GENOMIC DNA]</scope>
    <source>
        <strain evidence="5">kw1407 / UAMH 11150</strain>
    </source>
</reference>
<dbReference type="AlphaFoldDB" id="F0XTH4"/>
<dbReference type="GeneID" id="25977926"/>
<dbReference type="InterPro" id="IPR014751">
    <property type="entry name" value="XRCC4-like_C"/>
</dbReference>
<feature type="region of interest" description="Disordered" evidence="2">
    <location>
        <begin position="213"/>
        <end position="391"/>
    </location>
</feature>
<keyword evidence="1" id="KW-0175">Coiled coil</keyword>
<dbReference type="Pfam" id="PF21924">
    <property type="entry name" value="XRCC4_CC"/>
    <property type="match status" value="1"/>
</dbReference>
<dbReference type="Proteomes" id="UP000007796">
    <property type="component" value="Unassembled WGS sequence"/>
</dbReference>
<evidence type="ECO:0000313" key="4">
    <source>
        <dbReference type="EMBL" id="EFW98836.1"/>
    </source>
</evidence>
<feature type="compositionally biased region" description="Low complexity" evidence="2">
    <location>
        <begin position="344"/>
        <end position="356"/>
    </location>
</feature>
<dbReference type="STRING" id="655863.F0XTH4"/>
<feature type="compositionally biased region" description="Low complexity" evidence="2">
    <location>
        <begin position="237"/>
        <end position="255"/>
    </location>
</feature>